<dbReference type="Gene3D" id="3.10.620.10">
    <property type="entry name" value="Protein N-terminal glutamine amidohydrolase, alpha beta roll"/>
    <property type="match status" value="1"/>
</dbReference>
<comment type="function">
    <text evidence="8">Mediates the side-chain deamidation of N-terminal glutamine residues to glutamate, an important step in N-end rule pathway of protein degradation. Conversion of the resulting N-terminal glutamine to glutamate renders the protein susceptible to arginylation, polyubiquitination and degradation as specified by the N-end rule. Does not act on substrates with internal or C-terminal glutamine and does not act on non-glutamine residues in any position.</text>
</comment>
<evidence type="ECO:0000256" key="4">
    <source>
        <dbReference type="ARBA" id="ARBA00021247"/>
    </source>
</evidence>
<dbReference type="EC" id="3.5.1.122" evidence="3 8"/>
<comment type="catalytic activity">
    <reaction evidence="7 8">
        <text>N-terminal L-glutaminyl-[protein] + H2O = N-terminal L-glutamyl-[protein] + NH4(+)</text>
        <dbReference type="Rhea" id="RHEA:50680"/>
        <dbReference type="Rhea" id="RHEA-COMP:12668"/>
        <dbReference type="Rhea" id="RHEA-COMP:12777"/>
        <dbReference type="ChEBI" id="CHEBI:15377"/>
        <dbReference type="ChEBI" id="CHEBI:28938"/>
        <dbReference type="ChEBI" id="CHEBI:64721"/>
        <dbReference type="ChEBI" id="CHEBI:64722"/>
        <dbReference type="EC" id="3.5.1.122"/>
    </reaction>
</comment>
<evidence type="ECO:0000313" key="11">
    <source>
        <dbReference type="Proteomes" id="UP001163828"/>
    </source>
</evidence>
<evidence type="ECO:0000256" key="1">
    <source>
        <dbReference type="ARBA" id="ARBA00008985"/>
    </source>
</evidence>
<dbReference type="InterPro" id="IPR023128">
    <property type="entry name" value="Prot_N_Gln_amidohydro_ab_roll"/>
</dbReference>
<organism evidence="10 11">
    <name type="scientific">Lentinula boryana</name>
    <dbReference type="NCBI Taxonomy" id="40481"/>
    <lineage>
        <taxon>Eukaryota</taxon>
        <taxon>Fungi</taxon>
        <taxon>Dikarya</taxon>
        <taxon>Basidiomycota</taxon>
        <taxon>Agaricomycotina</taxon>
        <taxon>Agaricomycetes</taxon>
        <taxon>Agaricomycetidae</taxon>
        <taxon>Agaricales</taxon>
        <taxon>Marasmiineae</taxon>
        <taxon>Omphalotaceae</taxon>
        <taxon>Lentinula</taxon>
    </lineage>
</organism>
<dbReference type="InterPro" id="IPR039733">
    <property type="entry name" value="NTAQ1"/>
</dbReference>
<dbReference type="EMBL" id="MU790527">
    <property type="protein sequence ID" value="KAJ4000056.1"/>
    <property type="molecule type" value="Genomic_DNA"/>
</dbReference>
<evidence type="ECO:0000256" key="7">
    <source>
        <dbReference type="ARBA" id="ARBA00048768"/>
    </source>
</evidence>
<gene>
    <name evidence="10" type="ORF">F5050DRAFT_1733523</name>
</gene>
<dbReference type="Pfam" id="PF09764">
    <property type="entry name" value="Nt_Gln_amidase"/>
    <property type="match status" value="1"/>
</dbReference>
<dbReference type="PANTHER" id="PTHR13035">
    <property type="entry name" value="PROTEIN N-TERMINAL GLUTAMINE AMIDOHYDROLASE"/>
    <property type="match status" value="1"/>
</dbReference>
<reference evidence="10" key="1">
    <citation type="submission" date="2022-08" db="EMBL/GenBank/DDBJ databases">
        <authorList>
            <consortium name="DOE Joint Genome Institute"/>
            <person name="Min B."/>
            <person name="Riley R."/>
            <person name="Sierra-Patev S."/>
            <person name="Naranjo-Ortiz M."/>
            <person name="Looney B."/>
            <person name="Konkel Z."/>
            <person name="Slot J.C."/>
            <person name="Sakamoto Y."/>
            <person name="Steenwyk J.L."/>
            <person name="Rokas A."/>
            <person name="Carro J."/>
            <person name="Camarero S."/>
            <person name="Ferreira P."/>
            <person name="Molpeceres G."/>
            <person name="Ruiz-Duenas F.J."/>
            <person name="Serrano A."/>
            <person name="Henrissat B."/>
            <person name="Drula E."/>
            <person name="Hughes K.W."/>
            <person name="Mata J.L."/>
            <person name="Ishikawa N.K."/>
            <person name="Vargas-Isla R."/>
            <person name="Ushijima S."/>
            <person name="Smith C.A."/>
            <person name="Ahrendt S."/>
            <person name="Andreopoulos W."/>
            <person name="He G."/>
            <person name="Labutti K."/>
            <person name="Lipzen A."/>
            <person name="Ng V."/>
            <person name="Sandor L."/>
            <person name="Barry K."/>
            <person name="Martinez A.T."/>
            <person name="Xiao Y."/>
            <person name="Gibbons J.G."/>
            <person name="Terashima K."/>
            <person name="Hibbett D.S."/>
            <person name="Grigoriev I.V."/>
        </authorList>
    </citation>
    <scope>NUCLEOTIDE SEQUENCE</scope>
    <source>
        <strain evidence="10">TFB10827</strain>
    </source>
</reference>
<comment type="caution">
    <text evidence="10">The sequence shown here is derived from an EMBL/GenBank/DDBJ whole genome shotgun (WGS) entry which is preliminary data.</text>
</comment>
<dbReference type="PANTHER" id="PTHR13035:SF0">
    <property type="entry name" value="PROTEIN N-TERMINAL GLUTAMINE AMIDOHYDROLASE"/>
    <property type="match status" value="1"/>
</dbReference>
<feature type="domain" description="Protein N-terminal glutamine amidohydrolase alpha beta roll" evidence="9">
    <location>
        <begin position="14"/>
        <end position="202"/>
    </location>
</feature>
<evidence type="ECO:0000256" key="8">
    <source>
        <dbReference type="RuleBase" id="RU367082"/>
    </source>
</evidence>
<keyword evidence="11" id="KW-1185">Reference proteome</keyword>
<name>A0ABQ8QNC5_9AGAR</name>
<evidence type="ECO:0000256" key="6">
    <source>
        <dbReference type="ARBA" id="ARBA00029677"/>
    </source>
</evidence>
<dbReference type="Proteomes" id="UP001163828">
    <property type="component" value="Unassembled WGS sequence"/>
</dbReference>
<evidence type="ECO:0000259" key="9">
    <source>
        <dbReference type="Pfam" id="PF09764"/>
    </source>
</evidence>
<evidence type="ECO:0000313" key="10">
    <source>
        <dbReference type="EMBL" id="KAJ4000056.1"/>
    </source>
</evidence>
<protein>
    <recommendedName>
        <fullName evidence="4 8">Protein N-terminal glutamine amidohydrolase</fullName>
        <ecNumber evidence="3 8">3.5.1.122</ecNumber>
    </recommendedName>
    <alternativeName>
        <fullName evidence="6 8">Protein NH2-terminal glutamine deamidase</fullName>
    </alternativeName>
</protein>
<comment type="subunit">
    <text evidence="2 8">Monomer.</text>
</comment>
<accession>A0ABQ8QNC5</accession>
<proteinExistence type="inferred from homology"/>
<evidence type="ECO:0000256" key="2">
    <source>
        <dbReference type="ARBA" id="ARBA00011245"/>
    </source>
</evidence>
<dbReference type="InterPro" id="IPR037132">
    <property type="entry name" value="N_Gln_amidohydro_ab_roll_sf"/>
</dbReference>
<keyword evidence="5 8" id="KW-0378">Hydrolase</keyword>
<evidence type="ECO:0000256" key="5">
    <source>
        <dbReference type="ARBA" id="ARBA00022801"/>
    </source>
</evidence>
<evidence type="ECO:0000256" key="3">
    <source>
        <dbReference type="ARBA" id="ARBA00012718"/>
    </source>
</evidence>
<comment type="similarity">
    <text evidence="1 8">Belongs to the NTAQ1 family.</text>
</comment>
<sequence length="214" mass="24640">MSLTPPELPQDAAYTPYWCEENVYLLIQLFSQNSSLSEIWEVFAVFISNYSETVALWNQKLSKEPGQPVIWDYHVVAVLRPRNFSSNLHSWVYDFDTKLDLPVTWDTYFARTFLNNVPDEFQSLFRVVSANVYLDRFASDRSHMLAAIPPGTLPNLNYLQPVPPYPPLRGPQCMTTHNLMHFVSMLSSHGHGDVYDMKGISGFFCLREDPELPL</sequence>